<dbReference type="SUPFAM" id="SSF101386">
    <property type="entry name" value="all-alpha NTP pyrophosphatases"/>
    <property type="match status" value="1"/>
</dbReference>
<protein>
    <submittedName>
        <fullName evidence="2">MazG nucleotide pyrophosphohydrolase domain-containing protein</fullName>
    </submittedName>
</protein>
<dbReference type="PANTHER" id="PTHR30522">
    <property type="entry name" value="NUCLEOSIDE TRIPHOSPHATE PYROPHOSPHOHYDROLASE"/>
    <property type="match status" value="1"/>
</dbReference>
<dbReference type="InterPro" id="IPR048011">
    <property type="entry name" value="NTP-PPase_MazG-like_C"/>
</dbReference>
<evidence type="ECO:0000313" key="3">
    <source>
        <dbReference type="Proteomes" id="UP001253545"/>
    </source>
</evidence>
<dbReference type="Pfam" id="PF03819">
    <property type="entry name" value="MazG"/>
    <property type="match status" value="1"/>
</dbReference>
<dbReference type="CDD" id="cd11529">
    <property type="entry name" value="NTP-PPase_MazG_Cterm"/>
    <property type="match status" value="1"/>
</dbReference>
<gene>
    <name evidence="2" type="ORF">RM552_17135</name>
</gene>
<evidence type="ECO:0000313" key="2">
    <source>
        <dbReference type="EMBL" id="MDT0596584.1"/>
    </source>
</evidence>
<evidence type="ECO:0000259" key="1">
    <source>
        <dbReference type="Pfam" id="PF03819"/>
    </source>
</evidence>
<organism evidence="2 3">
    <name type="scientific">Glaciecola petra</name>
    <dbReference type="NCBI Taxonomy" id="3075602"/>
    <lineage>
        <taxon>Bacteria</taxon>
        <taxon>Pseudomonadati</taxon>
        <taxon>Pseudomonadota</taxon>
        <taxon>Gammaproteobacteria</taxon>
        <taxon>Alteromonadales</taxon>
        <taxon>Alteromonadaceae</taxon>
        <taxon>Glaciecola</taxon>
    </lineage>
</organism>
<dbReference type="Gene3D" id="1.10.287.1080">
    <property type="entry name" value="MazG-like"/>
    <property type="match status" value="1"/>
</dbReference>
<sequence>MSELQKALTLQQNASAIGFDWKTLAPVIAKVLEEVDEVKEAINTRNAAAIEDEVGDLLFAVVNIARHLRLDPDDCLRQASEKFQKRLLIVKKLASEQQVQLKDLDEQGLDALWRMAKNL</sequence>
<dbReference type="InterPro" id="IPR011551">
    <property type="entry name" value="NTP_PyrPHydrolase_MazG"/>
</dbReference>
<dbReference type="EMBL" id="JAVRHX010000008">
    <property type="protein sequence ID" value="MDT0596584.1"/>
    <property type="molecule type" value="Genomic_DNA"/>
</dbReference>
<reference evidence="2 3" key="1">
    <citation type="submission" date="2023-09" db="EMBL/GenBank/DDBJ databases">
        <authorList>
            <person name="Rey-Velasco X."/>
        </authorList>
    </citation>
    <scope>NUCLEOTIDE SEQUENCE [LARGE SCALE GENOMIC DNA]</scope>
    <source>
        <strain evidence="2 3">P117</strain>
    </source>
</reference>
<dbReference type="PANTHER" id="PTHR30522:SF0">
    <property type="entry name" value="NUCLEOSIDE TRIPHOSPHATE PYROPHOSPHOHYDROLASE"/>
    <property type="match status" value="1"/>
</dbReference>
<accession>A0ABU2ZYC2</accession>
<name>A0ABU2ZYC2_9ALTE</name>
<dbReference type="RefSeq" id="WP_311370107.1">
    <property type="nucleotide sequence ID" value="NZ_JAVRHX010000008.1"/>
</dbReference>
<dbReference type="InterPro" id="IPR004518">
    <property type="entry name" value="MazG-like_dom"/>
</dbReference>
<proteinExistence type="predicted"/>
<keyword evidence="3" id="KW-1185">Reference proteome</keyword>
<comment type="caution">
    <text evidence="2">The sequence shown here is derived from an EMBL/GenBank/DDBJ whole genome shotgun (WGS) entry which is preliminary data.</text>
</comment>
<dbReference type="Proteomes" id="UP001253545">
    <property type="component" value="Unassembled WGS sequence"/>
</dbReference>
<feature type="domain" description="NTP pyrophosphohydrolase MazG-like" evidence="1">
    <location>
        <begin position="27"/>
        <end position="86"/>
    </location>
</feature>